<name>A0A0U9HY33_9BACT</name>
<dbReference type="EMBL" id="BCNO01000001">
    <property type="protein sequence ID" value="GAQ94837.1"/>
    <property type="molecule type" value="Genomic_DNA"/>
</dbReference>
<dbReference type="AlphaFoldDB" id="A0A0U9HY33"/>
<dbReference type="STRING" id="86166.TAGGR_11023"/>
<accession>A0A0U9HY33</accession>
<dbReference type="RefSeq" id="WP_059176257.1">
    <property type="nucleotide sequence ID" value="NZ_BCNO01000001.1"/>
</dbReference>
<evidence type="ECO:0000313" key="2">
    <source>
        <dbReference type="Proteomes" id="UP000054976"/>
    </source>
</evidence>
<dbReference type="Proteomes" id="UP000054976">
    <property type="component" value="Unassembled WGS sequence"/>
</dbReference>
<dbReference type="Pfam" id="PF14334">
    <property type="entry name" value="DUF4390"/>
    <property type="match status" value="1"/>
</dbReference>
<comment type="caution">
    <text evidence="1">The sequence shown here is derived from an EMBL/GenBank/DDBJ whole genome shotgun (WGS) entry which is preliminary data.</text>
</comment>
<proteinExistence type="predicted"/>
<evidence type="ECO:0000313" key="1">
    <source>
        <dbReference type="EMBL" id="GAQ94837.1"/>
    </source>
</evidence>
<gene>
    <name evidence="1" type="ORF">TAGGR_11023</name>
</gene>
<sequence>MIKSILNILIIVTFLFLSVLNAHAIEDINMEIQKNSSSLIVKARIIPSQEFVEDFKNGLSKNILIMIELYRKWSIIPDEFIVGIQIQRVLISDPIKDEFIVKTVQSDVLTEKRFKNYQEALDWALNIEPVKLVNINRVERGKYYIKITVESNIKRLPSVLEHILFFIPTYEKKITKESEHFRLP</sequence>
<dbReference type="OrthoDB" id="9798124at2"/>
<evidence type="ECO:0008006" key="3">
    <source>
        <dbReference type="Google" id="ProtNLM"/>
    </source>
</evidence>
<organism evidence="1 2">
    <name type="scientific">Thermodesulfovibrio aggregans</name>
    <dbReference type="NCBI Taxonomy" id="86166"/>
    <lineage>
        <taxon>Bacteria</taxon>
        <taxon>Pseudomonadati</taxon>
        <taxon>Nitrospirota</taxon>
        <taxon>Thermodesulfovibrionia</taxon>
        <taxon>Thermodesulfovibrionales</taxon>
        <taxon>Thermodesulfovibrionaceae</taxon>
        <taxon>Thermodesulfovibrio</taxon>
    </lineage>
</organism>
<reference evidence="2" key="1">
    <citation type="submission" date="2016-01" db="EMBL/GenBank/DDBJ databases">
        <title>Draft genome sequence of Thermodesulfovibrio aggregans strain TGE-P1.</title>
        <authorList>
            <person name="Sekiguchi Y."/>
            <person name="Ohashi A."/>
            <person name="Matsuura N."/>
            <person name="Tourlousse M.D."/>
        </authorList>
    </citation>
    <scope>NUCLEOTIDE SEQUENCE [LARGE SCALE GENOMIC DNA]</scope>
    <source>
        <strain evidence="2">TGE-P1</strain>
    </source>
</reference>
<keyword evidence="2" id="KW-1185">Reference proteome</keyword>
<protein>
    <recommendedName>
        <fullName evidence="3">DUF4390 domain-containing protein</fullName>
    </recommendedName>
</protein>
<dbReference type="InterPro" id="IPR025500">
    <property type="entry name" value="DUF4390"/>
</dbReference>